<proteinExistence type="predicted"/>
<dbReference type="Proteomes" id="UP000621266">
    <property type="component" value="Unassembled WGS sequence"/>
</dbReference>
<name>A0ABQ7FI30_9ACTN</name>
<accession>A0ABQ7FI30</accession>
<reference evidence="1 2" key="1">
    <citation type="submission" date="2019-10" db="EMBL/GenBank/DDBJ databases">
        <title>Streptomyces tenebrisbrunneis sp.nov., an endogenous actinomycete isolated from of Lycium ruthenicum.</title>
        <authorList>
            <person name="Ma L."/>
        </authorList>
    </citation>
    <scope>NUCLEOTIDE SEQUENCE [LARGE SCALE GENOMIC DNA]</scope>
    <source>
        <strain evidence="1 2">TRM 66187</strain>
    </source>
</reference>
<protein>
    <submittedName>
        <fullName evidence="1">Uncharacterized protein</fullName>
    </submittedName>
</protein>
<dbReference type="RefSeq" id="WP_156206977.1">
    <property type="nucleotide sequence ID" value="NZ_WHPN01000344.1"/>
</dbReference>
<evidence type="ECO:0000313" key="2">
    <source>
        <dbReference type="Proteomes" id="UP000621266"/>
    </source>
</evidence>
<comment type="caution">
    <text evidence="1">The sequence shown here is derived from an EMBL/GenBank/DDBJ whole genome shotgun (WGS) entry which is preliminary data.</text>
</comment>
<dbReference type="EMBL" id="WHPN01000344">
    <property type="protein sequence ID" value="KAF4406913.1"/>
    <property type="molecule type" value="Genomic_DNA"/>
</dbReference>
<sequence length="48" mass="5254">MLSETTRTQEASLDDLFTDIDLSHFGAVNACLHPGQSGICDELVYIPE</sequence>
<keyword evidence="2" id="KW-1185">Reference proteome</keyword>
<gene>
    <name evidence="1" type="ORF">GCU69_22330</name>
</gene>
<organism evidence="1 2">
    <name type="scientific">Streptomyces lycii</name>
    <dbReference type="NCBI Taxonomy" id="2654337"/>
    <lineage>
        <taxon>Bacteria</taxon>
        <taxon>Bacillati</taxon>
        <taxon>Actinomycetota</taxon>
        <taxon>Actinomycetes</taxon>
        <taxon>Kitasatosporales</taxon>
        <taxon>Streptomycetaceae</taxon>
        <taxon>Streptomyces</taxon>
    </lineage>
</organism>
<evidence type="ECO:0000313" key="1">
    <source>
        <dbReference type="EMBL" id="KAF4406913.1"/>
    </source>
</evidence>